<keyword evidence="4" id="KW-0227">DNA damage</keyword>
<keyword evidence="3 8" id="KW-0808">Transferase</keyword>
<dbReference type="Pfam" id="PF01035">
    <property type="entry name" value="DNA_binding_1"/>
    <property type="match status" value="1"/>
</dbReference>
<evidence type="ECO:0000256" key="1">
    <source>
        <dbReference type="ARBA" id="ARBA00001286"/>
    </source>
</evidence>
<dbReference type="SUPFAM" id="SSF53155">
    <property type="entry name" value="Methylated DNA-protein cysteine methyltransferase domain"/>
    <property type="match status" value="1"/>
</dbReference>
<comment type="catalytic activity">
    <reaction evidence="1">
        <text>a 4-O-methyl-thymidine in DNA + L-cysteinyl-[protein] = a thymidine in DNA + S-methyl-L-cysteinyl-[protein]</text>
        <dbReference type="Rhea" id="RHEA:53428"/>
        <dbReference type="Rhea" id="RHEA-COMP:10131"/>
        <dbReference type="Rhea" id="RHEA-COMP:10132"/>
        <dbReference type="Rhea" id="RHEA-COMP:13555"/>
        <dbReference type="Rhea" id="RHEA-COMP:13556"/>
        <dbReference type="ChEBI" id="CHEBI:29950"/>
        <dbReference type="ChEBI" id="CHEBI:82612"/>
        <dbReference type="ChEBI" id="CHEBI:137386"/>
        <dbReference type="ChEBI" id="CHEBI:137387"/>
        <dbReference type="EC" id="2.1.1.63"/>
    </reaction>
</comment>
<evidence type="ECO:0000256" key="3">
    <source>
        <dbReference type="ARBA" id="ARBA00022679"/>
    </source>
</evidence>
<evidence type="ECO:0000256" key="5">
    <source>
        <dbReference type="ARBA" id="ARBA00023204"/>
    </source>
</evidence>
<dbReference type="InterPro" id="IPR036388">
    <property type="entry name" value="WH-like_DNA-bd_sf"/>
</dbReference>
<dbReference type="NCBIfam" id="TIGR00589">
    <property type="entry name" value="ogt"/>
    <property type="match status" value="1"/>
</dbReference>
<evidence type="ECO:0000256" key="2">
    <source>
        <dbReference type="ARBA" id="ARBA00022603"/>
    </source>
</evidence>
<evidence type="ECO:0000256" key="4">
    <source>
        <dbReference type="ARBA" id="ARBA00022763"/>
    </source>
</evidence>
<dbReference type="EMBL" id="JARYZI010000011">
    <property type="protein sequence ID" value="MDH8679313.1"/>
    <property type="molecule type" value="Genomic_DNA"/>
</dbReference>
<dbReference type="CDD" id="cd06445">
    <property type="entry name" value="ATase"/>
    <property type="match status" value="1"/>
</dbReference>
<dbReference type="PANTHER" id="PTHR10815:SF5">
    <property type="entry name" value="METHYLATED-DNA--PROTEIN-CYSTEINE METHYLTRANSFERASE"/>
    <property type="match status" value="1"/>
</dbReference>
<protein>
    <submittedName>
        <fullName evidence="8">Methylated-DNA--[protein]-cysteine S-methyltransferase</fullName>
        <ecNumber evidence="8">2.1.1.63</ecNumber>
    </submittedName>
</protein>
<keyword evidence="9" id="KW-1185">Reference proteome</keyword>
<reference evidence="8 9" key="1">
    <citation type="submission" date="2023-04" db="EMBL/GenBank/DDBJ databases">
        <title>Fusibacter bizertensis strain WBS, isolated from littoral bottom sediments of the Arctic seas - biochemical and genomic analysis.</title>
        <authorList>
            <person name="Brioukhanov A.L."/>
        </authorList>
    </citation>
    <scope>NUCLEOTIDE SEQUENCE [LARGE SCALE GENOMIC DNA]</scope>
    <source>
        <strain evidence="8 9">WBS</strain>
    </source>
</reference>
<evidence type="ECO:0000313" key="9">
    <source>
        <dbReference type="Proteomes" id="UP001158045"/>
    </source>
</evidence>
<keyword evidence="5" id="KW-0234">DNA repair</keyword>
<organism evidence="8 9">
    <name type="scientific">Fusibacter bizertensis</name>
    <dbReference type="NCBI Taxonomy" id="1488331"/>
    <lineage>
        <taxon>Bacteria</taxon>
        <taxon>Bacillati</taxon>
        <taxon>Bacillota</taxon>
        <taxon>Clostridia</taxon>
        <taxon>Eubacteriales</taxon>
        <taxon>Eubacteriales Family XII. Incertae Sedis</taxon>
        <taxon>Fusibacter</taxon>
    </lineage>
</organism>
<evidence type="ECO:0000256" key="6">
    <source>
        <dbReference type="ARBA" id="ARBA00049348"/>
    </source>
</evidence>
<dbReference type="GO" id="GO:0032259">
    <property type="term" value="P:methylation"/>
    <property type="evidence" value="ECO:0007669"/>
    <property type="project" value="UniProtKB-KW"/>
</dbReference>
<dbReference type="InterPro" id="IPR036217">
    <property type="entry name" value="MethylDNA_cys_MeTrfase_DNAb"/>
</dbReference>
<dbReference type="SUPFAM" id="SSF46767">
    <property type="entry name" value="Methylated DNA-protein cysteine methyltransferase, C-terminal domain"/>
    <property type="match status" value="1"/>
</dbReference>
<accession>A0ABT6NFV4</accession>
<dbReference type="InterPro" id="IPR014048">
    <property type="entry name" value="MethylDNA_cys_MeTrfase_DNA-bd"/>
</dbReference>
<dbReference type="Proteomes" id="UP001158045">
    <property type="component" value="Unassembled WGS sequence"/>
</dbReference>
<dbReference type="Gene3D" id="1.10.10.10">
    <property type="entry name" value="Winged helix-like DNA-binding domain superfamily/Winged helix DNA-binding domain"/>
    <property type="match status" value="1"/>
</dbReference>
<name>A0ABT6NFV4_9FIRM</name>
<dbReference type="EC" id="2.1.1.63" evidence="8"/>
<dbReference type="PROSITE" id="PS00374">
    <property type="entry name" value="MGMT"/>
    <property type="match status" value="1"/>
</dbReference>
<proteinExistence type="predicted"/>
<comment type="caution">
    <text evidence="8">The sequence shown here is derived from an EMBL/GenBank/DDBJ whole genome shotgun (WGS) entry which is preliminary data.</text>
</comment>
<keyword evidence="2 8" id="KW-0489">Methyltransferase</keyword>
<dbReference type="GO" id="GO:0003908">
    <property type="term" value="F:methylated-DNA-[protein]-cysteine S-methyltransferase activity"/>
    <property type="evidence" value="ECO:0007669"/>
    <property type="project" value="UniProtKB-EC"/>
</dbReference>
<dbReference type="RefSeq" id="WP_281095210.1">
    <property type="nucleotide sequence ID" value="NZ_JARYZI010000011.1"/>
</dbReference>
<dbReference type="PANTHER" id="PTHR10815">
    <property type="entry name" value="METHYLATED-DNA--PROTEIN-CYSTEINE METHYLTRANSFERASE"/>
    <property type="match status" value="1"/>
</dbReference>
<feature type="domain" description="Methylated-DNA-[protein]-cysteine S-methyltransferase DNA binding" evidence="7">
    <location>
        <begin position="85"/>
        <end position="169"/>
    </location>
</feature>
<dbReference type="InterPro" id="IPR001497">
    <property type="entry name" value="MethylDNA_cys_MeTrfase_AS"/>
</dbReference>
<evidence type="ECO:0000259" key="7">
    <source>
        <dbReference type="Pfam" id="PF01035"/>
    </source>
</evidence>
<comment type="catalytic activity">
    <reaction evidence="6">
        <text>a 6-O-methyl-2'-deoxyguanosine in DNA + L-cysteinyl-[protein] = S-methyl-L-cysteinyl-[protein] + a 2'-deoxyguanosine in DNA</text>
        <dbReference type="Rhea" id="RHEA:24000"/>
        <dbReference type="Rhea" id="RHEA-COMP:10131"/>
        <dbReference type="Rhea" id="RHEA-COMP:10132"/>
        <dbReference type="Rhea" id="RHEA-COMP:11367"/>
        <dbReference type="Rhea" id="RHEA-COMP:11368"/>
        <dbReference type="ChEBI" id="CHEBI:29950"/>
        <dbReference type="ChEBI" id="CHEBI:82612"/>
        <dbReference type="ChEBI" id="CHEBI:85445"/>
        <dbReference type="ChEBI" id="CHEBI:85448"/>
        <dbReference type="EC" id="2.1.1.63"/>
    </reaction>
</comment>
<gene>
    <name evidence="8" type="ORF">QE109_14235</name>
</gene>
<sequence length="175" mass="19897">MNDSRYFRYNSRWGEMLAQINESGALKGLWFTGQKHFPTFIPREIEWIADVKCFNSVRKLEAELKAYENGTTDQFTIALEPDGTPFQKEVWHILMQIPYGTTITYGEISQKLAERRNLKSMSSQAVGQAIGRNPISIIIPCHRVLGKDGSLTGYAGGLERKTALLDLERKNIKDL</sequence>
<evidence type="ECO:0000313" key="8">
    <source>
        <dbReference type="EMBL" id="MDH8679313.1"/>
    </source>
</evidence>
<dbReference type="InterPro" id="IPR036631">
    <property type="entry name" value="MGMT_N_sf"/>
</dbReference>